<dbReference type="InterPro" id="IPR013783">
    <property type="entry name" value="Ig-like_fold"/>
</dbReference>
<feature type="signal peptide" evidence="3">
    <location>
        <begin position="1"/>
        <end position="29"/>
    </location>
</feature>
<feature type="region of interest" description="Disordered" evidence="1">
    <location>
        <begin position="446"/>
        <end position="478"/>
    </location>
</feature>
<feature type="chain" id="PRO_5044305037" evidence="3">
    <location>
        <begin position="30"/>
        <end position="513"/>
    </location>
</feature>
<dbReference type="Gene3D" id="2.60.40.10">
    <property type="entry name" value="Immunoglobulins"/>
    <property type="match status" value="1"/>
</dbReference>
<keyword evidence="2" id="KW-0472">Membrane</keyword>
<dbReference type="SUPFAM" id="SSF51004">
    <property type="entry name" value="C-terminal (heme d1) domain of cytochrome cd1-nitrite reductase"/>
    <property type="match status" value="1"/>
</dbReference>
<dbReference type="InterPro" id="IPR011048">
    <property type="entry name" value="Haem_d1_sf"/>
</dbReference>
<dbReference type="GO" id="GO:0005975">
    <property type="term" value="P:carbohydrate metabolic process"/>
    <property type="evidence" value="ECO:0007669"/>
    <property type="project" value="UniProtKB-ARBA"/>
</dbReference>
<evidence type="ECO:0000313" key="4">
    <source>
        <dbReference type="EMBL" id="ARJ06561.1"/>
    </source>
</evidence>
<dbReference type="Gene3D" id="2.130.10.10">
    <property type="entry name" value="YVTN repeat-like/Quinoprotein amine dehydrogenase"/>
    <property type="match status" value="1"/>
</dbReference>
<evidence type="ECO:0000256" key="2">
    <source>
        <dbReference type="SAM" id="Phobius"/>
    </source>
</evidence>
<organism evidence="4 5">
    <name type="scientific">Cnuibacter physcomitrellae</name>
    <dbReference type="NCBI Taxonomy" id="1619308"/>
    <lineage>
        <taxon>Bacteria</taxon>
        <taxon>Bacillati</taxon>
        <taxon>Actinomycetota</taxon>
        <taxon>Actinomycetes</taxon>
        <taxon>Micrococcales</taxon>
        <taxon>Microbacteriaceae</taxon>
        <taxon>Cnuibacter</taxon>
    </lineage>
</organism>
<evidence type="ECO:0000313" key="5">
    <source>
        <dbReference type="Proteomes" id="UP000192775"/>
    </source>
</evidence>
<dbReference type="InterPro" id="IPR015943">
    <property type="entry name" value="WD40/YVTN_repeat-like_dom_sf"/>
</dbReference>
<dbReference type="PROSITE" id="PS51257">
    <property type="entry name" value="PROKAR_LIPOPROTEIN"/>
    <property type="match status" value="1"/>
</dbReference>
<dbReference type="AlphaFoldDB" id="A0A1X9LRJ8"/>
<name>A0A1X9LRJ8_9MICO</name>
<keyword evidence="2" id="KW-1133">Transmembrane helix</keyword>
<keyword evidence="3" id="KW-0732">Signal</keyword>
<keyword evidence="2" id="KW-0812">Transmembrane</keyword>
<dbReference type="InterPro" id="IPR015919">
    <property type="entry name" value="Cadherin-like_sf"/>
</dbReference>
<dbReference type="KEGG" id="cphy:B5808_16030"/>
<reference evidence="4 5" key="1">
    <citation type="submission" date="2017-04" db="EMBL/GenBank/DDBJ databases">
        <authorList>
            <person name="Afonso C.L."/>
            <person name="Miller P.J."/>
            <person name="Scott M.A."/>
            <person name="Spackman E."/>
            <person name="Goraichik I."/>
            <person name="Dimitrov K.M."/>
            <person name="Suarez D.L."/>
            <person name="Swayne D.E."/>
        </authorList>
    </citation>
    <scope>NUCLEOTIDE SEQUENCE [LARGE SCALE GENOMIC DNA]</scope>
    <source>
        <strain evidence="5">XA(T)</strain>
    </source>
</reference>
<dbReference type="GO" id="GO:0016020">
    <property type="term" value="C:membrane"/>
    <property type="evidence" value="ECO:0007669"/>
    <property type="project" value="InterPro"/>
</dbReference>
<dbReference type="RefSeq" id="WP_085020699.1">
    <property type="nucleotide sequence ID" value="NZ_BMHD01000001.1"/>
</dbReference>
<gene>
    <name evidence="4" type="ORF">B5808_16030</name>
</gene>
<accession>A0A1X9LRJ8</accession>
<dbReference type="Pfam" id="PF05345">
    <property type="entry name" value="He_PIG"/>
    <property type="match status" value="1"/>
</dbReference>
<evidence type="ECO:0000256" key="3">
    <source>
        <dbReference type="SAM" id="SignalP"/>
    </source>
</evidence>
<keyword evidence="5" id="KW-1185">Reference proteome</keyword>
<dbReference type="EMBL" id="CP020715">
    <property type="protein sequence ID" value="ARJ06561.1"/>
    <property type="molecule type" value="Genomic_DNA"/>
</dbReference>
<dbReference type="Proteomes" id="UP000192775">
    <property type="component" value="Chromosome"/>
</dbReference>
<proteinExistence type="predicted"/>
<sequence>MRLRAPATAAAAAALAACAILLPGTGASAADPIPPLHFVTGVSGSGGPTSSVTAMAISNDGSTGYVVDGSSRILIFDTATNAVMGQSFDFAGIGVGLPVDVAVPVDRDEVDVATSAGWIMQLNPDGTLLATNGLPGTALAGLATVEGGATVVATPAEADPTRLLRYNLGLSVSPIPFAPDTPTTPTPSSLARIAAGPGTGFDNDVLVAGTADGSGVLYLFDSPFSLSGQAFTILLPGTSSAGDVVVSPSGDQALVTAPAAKKVFLVGLDPLSSDFGTITATIDLPHLAAAAAWAPSGGRAYVVGDNGVATIDTDAGTLASDVLVDTVDAAGVVASPSGDRVWTGDAEGSGGIGMLSASAVAAPVSGAATVGEAFSDAFGAVRFDLPVTWSVQSALPDGLALDPATGVVSGTPSAAAADTEYTVTASSSDGDAVSVSWALTVSAAAGPVPSPSPSVPGGASGGTGSGAAPSGGRGPLAATGSDAVPALAAGALLLAGGVGVWAVAARRRAAQRG</sequence>
<dbReference type="SUPFAM" id="SSF49313">
    <property type="entry name" value="Cadherin-like"/>
    <property type="match status" value="1"/>
</dbReference>
<feature type="compositionally biased region" description="Gly residues" evidence="1">
    <location>
        <begin position="458"/>
        <end position="474"/>
    </location>
</feature>
<dbReference type="GO" id="GO:0005509">
    <property type="term" value="F:calcium ion binding"/>
    <property type="evidence" value="ECO:0007669"/>
    <property type="project" value="InterPro"/>
</dbReference>
<evidence type="ECO:0000256" key="1">
    <source>
        <dbReference type="SAM" id="MobiDB-lite"/>
    </source>
</evidence>
<protein>
    <submittedName>
        <fullName evidence="4">Uncharacterized protein</fullName>
    </submittedName>
</protein>
<feature type="transmembrane region" description="Helical" evidence="2">
    <location>
        <begin position="483"/>
        <end position="504"/>
    </location>
</feature>